<dbReference type="GO" id="GO:0015074">
    <property type="term" value="P:DNA integration"/>
    <property type="evidence" value="ECO:0007669"/>
    <property type="project" value="InterPro"/>
</dbReference>
<dbReference type="AlphaFoldDB" id="W6JW43"/>
<feature type="domain" description="Tyr recombinase" evidence="3">
    <location>
        <begin position="466"/>
        <end position="690"/>
    </location>
</feature>
<dbReference type="GO" id="GO:0006310">
    <property type="term" value="P:DNA recombination"/>
    <property type="evidence" value="ECO:0007669"/>
    <property type="project" value="UniProtKB-KW"/>
</dbReference>
<reference evidence="4 5" key="1">
    <citation type="journal article" date="2013" name="ISME J.">
        <title>A metabolic model for members of the genus Tetrasphaera involved in enhanced biological phosphorus removal.</title>
        <authorList>
            <person name="Kristiansen R."/>
            <person name="Nguyen H.T.T."/>
            <person name="Saunders A.M."/>
            <person name="Nielsen J.L."/>
            <person name="Wimmer R."/>
            <person name="Le V.Q."/>
            <person name="McIlroy S.J."/>
            <person name="Petrovski S."/>
            <person name="Seviour R.J."/>
            <person name="Calteau A."/>
            <person name="Nielsen K.L."/>
            <person name="Nielsen P.H."/>
        </authorList>
    </citation>
    <scope>NUCLEOTIDE SEQUENCE [LARGE SCALE GENOMIC DNA]</scope>
    <source>
        <strain evidence="4 5">Ben110</strain>
    </source>
</reference>
<accession>W6JW43</accession>
<dbReference type="STRING" id="1193182.BN11_3220014"/>
<dbReference type="InterPro" id="IPR002104">
    <property type="entry name" value="Integrase_catalytic"/>
</dbReference>
<dbReference type="SUPFAM" id="SSF56349">
    <property type="entry name" value="DNA breaking-rejoining enzymes"/>
    <property type="match status" value="1"/>
</dbReference>
<sequence>MTTAVRRALSSALTDPQPSVAPTWTEHLESRIVRDWRKDEFDAKKLVFTPDPGNPRTSAGYCQRSGCATLLPRAAVCHSCRNDHKRSGTVLSLSEWAPQAEPPARFEPKVGCLVSDCERGHGGNGLCHSHNARFGRWRKTHDDGDVAAWIVDDRPRALSARPRCRAGACRADGTGRNGLCYGHQSEYLKWERSGGTTGLAVDADTWLRTTREPPMDSEKLTSYSSAAAVPFGALPEPLRWELLYAVQQRDLGGGVLATAELRGTYRALLRSGRTSVVGATLLGRTSNNPYLLGLLNEWQRHIDDAHRSWSGIDDRDPQIIYLRDLELTAAATPVGPHAKVDLRPIRQSWIADSYESWVRAAPRSRHNVSYLLHMVVLIDEILTVRGTPRTALGRPDMDAIVNGIRKRWHLDHTQRRQIGLLNKFLADCRRDEQLQAHWADIPATFALDLARHRPRGTKSRTRDGDDAFRFVPQPIIDHLMDNLNLLQRRTPYLTAEARAMLFLQERCGRRTTETIRLKEDCISYDDQGAPYLEWEQCKPPYKMGKRLPIHQETHDVIRQWQQIKREHGIESRWLFPAVQRPGVDKPWNSTYLQTRVQDLVNVVLEQAPYEGVAEGPEGNLMHFDLRALDAYSFRHAFAQRFADAVDADGRSTTPPDVLQEYMGHGSFNTTMAYYQVTAKRRKKALEAVAPRRLNLQGAAISVARERDGFTKVAVSLGHCTEPQNVAAGGHGCMVDHACESCPFFLVDPLERDGMEAKRHALRVKLERARVINAQQHLLDHYEARIKDTSTIIDGIDAYIDGLPEHERLAIREAVERMADIRRRATAARKIDLRQLLEANDDT</sequence>
<evidence type="ECO:0000313" key="5">
    <source>
        <dbReference type="Proteomes" id="UP000035763"/>
    </source>
</evidence>
<comment type="caution">
    <text evidence="4">The sequence shown here is derived from an EMBL/GenBank/DDBJ whole genome shotgun (WGS) entry which is preliminary data.</text>
</comment>
<name>W6JW43_9MICO</name>
<feature type="compositionally biased region" description="Polar residues" evidence="2">
    <location>
        <begin position="11"/>
        <end position="21"/>
    </location>
</feature>
<protein>
    <submittedName>
        <fullName evidence="4">Phage integrase (Modular protein)</fullName>
    </submittedName>
</protein>
<dbReference type="PROSITE" id="PS51898">
    <property type="entry name" value="TYR_RECOMBINASE"/>
    <property type="match status" value="1"/>
</dbReference>
<keyword evidence="5" id="KW-1185">Reference proteome</keyword>
<evidence type="ECO:0000256" key="1">
    <source>
        <dbReference type="ARBA" id="ARBA00023172"/>
    </source>
</evidence>
<dbReference type="Pfam" id="PF00589">
    <property type="entry name" value="Phage_integrase"/>
    <property type="match status" value="1"/>
</dbReference>
<keyword evidence="1" id="KW-0233">DNA recombination</keyword>
<dbReference type="Gene3D" id="1.10.443.10">
    <property type="entry name" value="Intergrase catalytic core"/>
    <property type="match status" value="1"/>
</dbReference>
<proteinExistence type="predicted"/>
<evidence type="ECO:0000313" key="4">
    <source>
        <dbReference type="EMBL" id="CCH73768.1"/>
    </source>
</evidence>
<dbReference type="InterPro" id="IPR011010">
    <property type="entry name" value="DNA_brk_join_enz"/>
</dbReference>
<dbReference type="Proteomes" id="UP000035763">
    <property type="component" value="Unassembled WGS sequence"/>
</dbReference>
<dbReference type="EMBL" id="CAJA01000249">
    <property type="protein sequence ID" value="CCH73768.1"/>
    <property type="molecule type" value="Genomic_DNA"/>
</dbReference>
<dbReference type="GO" id="GO:0003677">
    <property type="term" value="F:DNA binding"/>
    <property type="evidence" value="ECO:0007669"/>
    <property type="project" value="InterPro"/>
</dbReference>
<dbReference type="InterPro" id="IPR013762">
    <property type="entry name" value="Integrase-like_cat_sf"/>
</dbReference>
<gene>
    <name evidence="4" type="ORF">BN11_3220014</name>
</gene>
<evidence type="ECO:0000256" key="2">
    <source>
        <dbReference type="SAM" id="MobiDB-lite"/>
    </source>
</evidence>
<feature type="region of interest" description="Disordered" evidence="2">
    <location>
        <begin position="1"/>
        <end position="21"/>
    </location>
</feature>
<evidence type="ECO:0000259" key="3">
    <source>
        <dbReference type="PROSITE" id="PS51898"/>
    </source>
</evidence>
<organism evidence="4 5">
    <name type="scientific">Nostocoides australiense Ben110</name>
    <dbReference type="NCBI Taxonomy" id="1193182"/>
    <lineage>
        <taxon>Bacteria</taxon>
        <taxon>Bacillati</taxon>
        <taxon>Actinomycetota</taxon>
        <taxon>Actinomycetes</taxon>
        <taxon>Micrococcales</taxon>
        <taxon>Intrasporangiaceae</taxon>
        <taxon>Nostocoides</taxon>
    </lineage>
</organism>